<dbReference type="Proteomes" id="UP001151760">
    <property type="component" value="Unassembled WGS sequence"/>
</dbReference>
<comment type="caution">
    <text evidence="1">The sequence shown here is derived from an EMBL/GenBank/DDBJ whole genome shotgun (WGS) entry which is preliminary data.</text>
</comment>
<name>A0ABQ5IMD2_9ASTR</name>
<evidence type="ECO:0000313" key="1">
    <source>
        <dbReference type="EMBL" id="GJU01347.1"/>
    </source>
</evidence>
<dbReference type="EMBL" id="BQNB010020955">
    <property type="protein sequence ID" value="GJU01347.1"/>
    <property type="molecule type" value="Genomic_DNA"/>
</dbReference>
<reference evidence="1" key="2">
    <citation type="submission" date="2022-01" db="EMBL/GenBank/DDBJ databases">
        <authorList>
            <person name="Yamashiro T."/>
            <person name="Shiraishi A."/>
            <person name="Satake H."/>
            <person name="Nakayama K."/>
        </authorList>
    </citation>
    <scope>NUCLEOTIDE SEQUENCE</scope>
</reference>
<organism evidence="1 2">
    <name type="scientific">Tanacetum coccineum</name>
    <dbReference type="NCBI Taxonomy" id="301880"/>
    <lineage>
        <taxon>Eukaryota</taxon>
        <taxon>Viridiplantae</taxon>
        <taxon>Streptophyta</taxon>
        <taxon>Embryophyta</taxon>
        <taxon>Tracheophyta</taxon>
        <taxon>Spermatophyta</taxon>
        <taxon>Magnoliopsida</taxon>
        <taxon>eudicotyledons</taxon>
        <taxon>Gunneridae</taxon>
        <taxon>Pentapetalae</taxon>
        <taxon>asterids</taxon>
        <taxon>campanulids</taxon>
        <taxon>Asterales</taxon>
        <taxon>Asteraceae</taxon>
        <taxon>Asteroideae</taxon>
        <taxon>Anthemideae</taxon>
        <taxon>Anthemidinae</taxon>
        <taxon>Tanacetum</taxon>
    </lineage>
</organism>
<sequence>MRSDELYKFSDGTLTRLLSSLKDITKNIDMEYLPRRRWSNLEKKRAYFMIKYINKLLKERRMMRSLEKSIGERFDTSAGNPIKEILLKLSLPDHRIFKYGGEVQIMIMRNRNCKMIFAKPQYLKKAQSVIPRLYDIGFYNDNLALMLSPESDKTIPLAQQGRSKLKIESLKSQLELQRTQFSNEIDRLSWEYYYADHMNVILGVYTSLDEHSDLACDYLDALAKYLKTQLQDKNIAISELKKLIEKMKGKSVETNDPISSLPPSIKCKRRTLVFAKKRSVIDYKKYVRKFLRALHPKWRAKVTAIEESKDRTSLSLDELIGNLKVHEIIIKKDSEIVKSKVERKISPLL</sequence>
<accession>A0ABQ5IMD2</accession>
<gene>
    <name evidence="1" type="ORF">Tco_1111685</name>
</gene>
<protein>
    <submittedName>
        <fullName evidence="1">Uncharacterized protein</fullName>
    </submittedName>
</protein>
<reference evidence="1" key="1">
    <citation type="journal article" date="2022" name="Int. J. Mol. Sci.">
        <title>Draft Genome of Tanacetum Coccineum: Genomic Comparison of Closely Related Tanacetum-Family Plants.</title>
        <authorList>
            <person name="Yamashiro T."/>
            <person name="Shiraishi A."/>
            <person name="Nakayama K."/>
            <person name="Satake H."/>
        </authorList>
    </citation>
    <scope>NUCLEOTIDE SEQUENCE</scope>
</reference>
<keyword evidence="2" id="KW-1185">Reference proteome</keyword>
<proteinExistence type="predicted"/>
<evidence type="ECO:0000313" key="2">
    <source>
        <dbReference type="Proteomes" id="UP001151760"/>
    </source>
</evidence>